<reference evidence="2" key="1">
    <citation type="submission" date="2022-11" db="UniProtKB">
        <authorList>
            <consortium name="WormBaseParasite"/>
        </authorList>
    </citation>
    <scope>IDENTIFICATION</scope>
</reference>
<dbReference type="AlphaFoldDB" id="A0A915JZL1"/>
<protein>
    <submittedName>
        <fullName evidence="2">Uncharacterized protein</fullName>
    </submittedName>
</protein>
<proteinExistence type="predicted"/>
<sequence>MFNVELTEETCKNFNITEEEGTKQTDKKSYINLRLLLDRLSCIIRILKTAHKFKVSSNKVSVIVL</sequence>
<name>A0A915JZL1_ROMCU</name>
<accession>A0A915JZL1</accession>
<evidence type="ECO:0000313" key="1">
    <source>
        <dbReference type="Proteomes" id="UP000887565"/>
    </source>
</evidence>
<organism evidence="1 2">
    <name type="scientific">Romanomermis culicivorax</name>
    <name type="common">Nematode worm</name>
    <dbReference type="NCBI Taxonomy" id="13658"/>
    <lineage>
        <taxon>Eukaryota</taxon>
        <taxon>Metazoa</taxon>
        <taxon>Ecdysozoa</taxon>
        <taxon>Nematoda</taxon>
        <taxon>Enoplea</taxon>
        <taxon>Dorylaimia</taxon>
        <taxon>Mermithida</taxon>
        <taxon>Mermithoidea</taxon>
        <taxon>Mermithidae</taxon>
        <taxon>Romanomermis</taxon>
    </lineage>
</organism>
<dbReference type="Proteomes" id="UP000887565">
    <property type="component" value="Unplaced"/>
</dbReference>
<evidence type="ECO:0000313" key="2">
    <source>
        <dbReference type="WBParaSite" id="nRc.2.0.1.t31494-RA"/>
    </source>
</evidence>
<keyword evidence="1" id="KW-1185">Reference proteome</keyword>
<dbReference type="WBParaSite" id="nRc.2.0.1.t31494-RA">
    <property type="protein sequence ID" value="nRc.2.0.1.t31494-RA"/>
    <property type="gene ID" value="nRc.2.0.1.g31494"/>
</dbReference>